<feature type="compositionally biased region" description="Basic residues" evidence="1">
    <location>
        <begin position="253"/>
        <end position="267"/>
    </location>
</feature>
<dbReference type="Proteomes" id="UP001289374">
    <property type="component" value="Unassembled WGS sequence"/>
</dbReference>
<feature type="domain" description="Transposase MuDR plant" evidence="2">
    <location>
        <begin position="45"/>
        <end position="110"/>
    </location>
</feature>
<feature type="region of interest" description="Disordered" evidence="1">
    <location>
        <begin position="246"/>
        <end position="282"/>
    </location>
</feature>
<accession>A0AAE1TAK8</accession>
<comment type="caution">
    <text evidence="3">The sequence shown here is derived from an EMBL/GenBank/DDBJ whole genome shotgun (WGS) entry which is preliminary data.</text>
</comment>
<dbReference type="PANTHER" id="PTHR31973">
    <property type="entry name" value="POLYPROTEIN, PUTATIVE-RELATED"/>
    <property type="match status" value="1"/>
</dbReference>
<organism evidence="3 4">
    <name type="scientific">Sesamum angolense</name>
    <dbReference type="NCBI Taxonomy" id="2727404"/>
    <lineage>
        <taxon>Eukaryota</taxon>
        <taxon>Viridiplantae</taxon>
        <taxon>Streptophyta</taxon>
        <taxon>Embryophyta</taxon>
        <taxon>Tracheophyta</taxon>
        <taxon>Spermatophyta</taxon>
        <taxon>Magnoliopsida</taxon>
        <taxon>eudicotyledons</taxon>
        <taxon>Gunneridae</taxon>
        <taxon>Pentapetalae</taxon>
        <taxon>asterids</taxon>
        <taxon>lamiids</taxon>
        <taxon>Lamiales</taxon>
        <taxon>Pedaliaceae</taxon>
        <taxon>Sesamum</taxon>
    </lineage>
</organism>
<protein>
    <recommendedName>
        <fullName evidence="2">Transposase MuDR plant domain-containing protein</fullName>
    </recommendedName>
</protein>
<evidence type="ECO:0000259" key="2">
    <source>
        <dbReference type="Pfam" id="PF03108"/>
    </source>
</evidence>
<name>A0AAE1TAK8_9LAMI</name>
<dbReference type="PANTHER" id="PTHR31973:SF187">
    <property type="entry name" value="MUTATOR TRANSPOSASE MUDRA PROTEIN"/>
    <property type="match status" value="1"/>
</dbReference>
<reference evidence="3" key="1">
    <citation type="submission" date="2020-06" db="EMBL/GenBank/DDBJ databases">
        <authorList>
            <person name="Li T."/>
            <person name="Hu X."/>
            <person name="Zhang T."/>
            <person name="Song X."/>
            <person name="Zhang H."/>
            <person name="Dai N."/>
            <person name="Sheng W."/>
            <person name="Hou X."/>
            <person name="Wei L."/>
        </authorList>
    </citation>
    <scope>NUCLEOTIDE SEQUENCE</scope>
    <source>
        <strain evidence="3">K16</strain>
        <tissue evidence="3">Leaf</tissue>
    </source>
</reference>
<dbReference type="Pfam" id="PF03108">
    <property type="entry name" value="DBD_Tnp_Mut"/>
    <property type="match status" value="1"/>
</dbReference>
<feature type="compositionally biased region" description="Polar residues" evidence="1">
    <location>
        <begin position="334"/>
        <end position="357"/>
    </location>
</feature>
<evidence type="ECO:0000313" key="3">
    <source>
        <dbReference type="EMBL" id="KAK4384500.1"/>
    </source>
</evidence>
<gene>
    <name evidence="3" type="ORF">Sango_3054400</name>
</gene>
<evidence type="ECO:0000313" key="4">
    <source>
        <dbReference type="Proteomes" id="UP001289374"/>
    </source>
</evidence>
<proteinExistence type="predicted"/>
<dbReference type="EMBL" id="JACGWL010000103">
    <property type="protein sequence ID" value="KAK4384500.1"/>
    <property type="molecule type" value="Genomic_DNA"/>
</dbReference>
<evidence type="ECO:0000256" key="1">
    <source>
        <dbReference type="SAM" id="MobiDB-lite"/>
    </source>
</evidence>
<dbReference type="InterPro" id="IPR004332">
    <property type="entry name" value="Transposase_MuDR"/>
</dbReference>
<keyword evidence="4" id="KW-1185">Reference proteome</keyword>
<feature type="region of interest" description="Disordered" evidence="1">
    <location>
        <begin position="1"/>
        <end position="32"/>
    </location>
</feature>
<feature type="compositionally biased region" description="Acidic residues" evidence="1">
    <location>
        <begin position="13"/>
        <end position="29"/>
    </location>
</feature>
<dbReference type="AlphaFoldDB" id="A0AAE1TAK8"/>
<feature type="compositionally biased region" description="Polar residues" evidence="1">
    <location>
        <begin position="273"/>
        <end position="282"/>
    </location>
</feature>
<reference evidence="3" key="2">
    <citation type="journal article" date="2024" name="Plant">
        <title>Genomic evolution and insights into agronomic trait innovations of Sesamum species.</title>
        <authorList>
            <person name="Miao H."/>
            <person name="Wang L."/>
            <person name="Qu L."/>
            <person name="Liu H."/>
            <person name="Sun Y."/>
            <person name="Le M."/>
            <person name="Wang Q."/>
            <person name="Wei S."/>
            <person name="Zheng Y."/>
            <person name="Lin W."/>
            <person name="Duan Y."/>
            <person name="Cao H."/>
            <person name="Xiong S."/>
            <person name="Wang X."/>
            <person name="Wei L."/>
            <person name="Li C."/>
            <person name="Ma Q."/>
            <person name="Ju M."/>
            <person name="Zhao R."/>
            <person name="Li G."/>
            <person name="Mu C."/>
            <person name="Tian Q."/>
            <person name="Mei H."/>
            <person name="Zhang T."/>
            <person name="Gao T."/>
            <person name="Zhang H."/>
        </authorList>
    </citation>
    <scope>NUCLEOTIDE SEQUENCE</scope>
    <source>
        <strain evidence="3">K16</strain>
    </source>
</reference>
<feature type="region of interest" description="Disordered" evidence="1">
    <location>
        <begin position="315"/>
        <end position="377"/>
    </location>
</feature>
<sequence length="377" mass="42791">MPEIGDGDWASDIGDEEDLASLPGSDDDSVDKHPVYKESTTIKDLNLVVGMKFKDAAEYRSVLRDWCIRNGYDIEFTRNEAKRVTAKCKVESCEWRIHASPIMGGPTFQIKSLKGNHTCARTYDNKLANASYLAKRIEKSIRDHPTIPIQQLKNRILRKCNVDVSRFKVMRAKKKALKQIRGEDAKQYEMLWDFVKLDGNDNMFPIAMAVVQSENRETWSWFVGELLDDIVKIHAVPGAKDYITTSFEPFKPPHMKKKRGRPKKLRRKGPDELQSTSTRKGLTHTCSKCLKTGHNKESCKNPIHPKSKFFKESIPEEMSQGSQAPPMSQEPAGESTNFISKQQKESGQQFASSTKSVEQMGYQGPRNAALLGKNRTY</sequence>